<dbReference type="NCBIfam" id="TIGR01891">
    <property type="entry name" value="amidohydrolases"/>
    <property type="match status" value="1"/>
</dbReference>
<organism evidence="3 4">
    <name type="scientific">Somion occarium</name>
    <dbReference type="NCBI Taxonomy" id="3059160"/>
    <lineage>
        <taxon>Eukaryota</taxon>
        <taxon>Fungi</taxon>
        <taxon>Dikarya</taxon>
        <taxon>Basidiomycota</taxon>
        <taxon>Agaricomycotina</taxon>
        <taxon>Agaricomycetes</taxon>
        <taxon>Polyporales</taxon>
        <taxon>Cerrenaceae</taxon>
        <taxon>Somion</taxon>
    </lineage>
</organism>
<dbReference type="PANTHER" id="PTHR30575">
    <property type="entry name" value="PEPTIDASE M20"/>
    <property type="match status" value="1"/>
</dbReference>
<dbReference type="CDD" id="cd05672">
    <property type="entry name" value="M20_ACY1L2-like"/>
    <property type="match status" value="1"/>
</dbReference>
<dbReference type="PANTHER" id="PTHR30575:SF0">
    <property type="entry name" value="XAA-ARG DIPEPTIDASE"/>
    <property type="match status" value="1"/>
</dbReference>
<sequence length="507" mass="55686">MGKGELDPAMGCFRRLLGVGFGRRHSRTQSLSRTPPMSDHSTVASSLTTLEKNEQAPPYYATHACTFCGRNRSSSEDTLPIQSKRQRVTVPPYSTRASSVNAENFHDFLGQDILKTIEARIDSLSPELRELSLDIWEHPEVAYEERHAHDVLTKFMSSQGFTVTPHYLGLETAWKAIYSRGGKNGRVIGINSEMDALPGIGHACGHNLIAVSGVAVAVALKAAMETHDISGTIILLGTPAEEHGGGKIKLLERGAYKEMNYRYVRSHPSPGPANTALVAPWLALQPLEVEFFGHGAHAAYSPWEAQNALDAAFLAYSNVSVLRQQLKPTYRVHGIVSGKDWEPNIIPDYAKMRWIIRAPTWAELEGLRARITNCFEAAALATSCKCKIILGDGYYDVRENDVLGEEFCKFIEEQFGMNADSSSQTIPASTDFGNVTYALPCITPTYNIPTKPNGSNHTPQFAESAKDPAAHKVAMTASKGLAATALRVLQDEEFYQRVVKSFEGERA</sequence>
<feature type="domain" description="Peptidase M20 dimerisation" evidence="2">
    <location>
        <begin position="288"/>
        <end position="380"/>
    </location>
</feature>
<gene>
    <name evidence="3" type="ORF">GFSPODELE1_LOCUS9624</name>
</gene>
<dbReference type="InterPro" id="IPR011650">
    <property type="entry name" value="Peptidase_M20_dimer"/>
</dbReference>
<protein>
    <recommendedName>
        <fullName evidence="2">Peptidase M20 dimerisation domain-containing protein</fullName>
    </recommendedName>
</protein>
<dbReference type="EMBL" id="OZ037951">
    <property type="protein sequence ID" value="CAL1714121.1"/>
    <property type="molecule type" value="Genomic_DNA"/>
</dbReference>
<dbReference type="Gene3D" id="3.30.70.360">
    <property type="match status" value="1"/>
</dbReference>
<dbReference type="SUPFAM" id="SSF53187">
    <property type="entry name" value="Zn-dependent exopeptidases"/>
    <property type="match status" value="1"/>
</dbReference>
<evidence type="ECO:0000256" key="1">
    <source>
        <dbReference type="ARBA" id="ARBA00006247"/>
    </source>
</evidence>
<name>A0ABP1E241_9APHY</name>
<dbReference type="InterPro" id="IPR036264">
    <property type="entry name" value="Bact_exopeptidase_dim_dom"/>
</dbReference>
<comment type="similarity">
    <text evidence="1">Belongs to the peptidase M20A family.</text>
</comment>
<dbReference type="InterPro" id="IPR017439">
    <property type="entry name" value="Amidohydrolase"/>
</dbReference>
<accession>A0ABP1E241</accession>
<evidence type="ECO:0000313" key="4">
    <source>
        <dbReference type="Proteomes" id="UP001497453"/>
    </source>
</evidence>
<dbReference type="Pfam" id="PF07687">
    <property type="entry name" value="M20_dimer"/>
    <property type="match status" value="1"/>
</dbReference>
<evidence type="ECO:0000259" key="2">
    <source>
        <dbReference type="Pfam" id="PF07687"/>
    </source>
</evidence>
<dbReference type="Proteomes" id="UP001497453">
    <property type="component" value="Chromosome 8"/>
</dbReference>
<dbReference type="Pfam" id="PF01546">
    <property type="entry name" value="Peptidase_M20"/>
    <property type="match status" value="1"/>
</dbReference>
<reference evidence="4" key="1">
    <citation type="submission" date="2024-04" db="EMBL/GenBank/DDBJ databases">
        <authorList>
            <person name="Shaw F."/>
            <person name="Minotto A."/>
        </authorList>
    </citation>
    <scope>NUCLEOTIDE SEQUENCE [LARGE SCALE GENOMIC DNA]</scope>
</reference>
<keyword evidence="4" id="KW-1185">Reference proteome</keyword>
<dbReference type="InterPro" id="IPR052030">
    <property type="entry name" value="Peptidase_M20/M20A_hydrolases"/>
</dbReference>
<proteinExistence type="inferred from homology"/>
<dbReference type="InterPro" id="IPR002933">
    <property type="entry name" value="Peptidase_M20"/>
</dbReference>
<evidence type="ECO:0000313" key="3">
    <source>
        <dbReference type="EMBL" id="CAL1714121.1"/>
    </source>
</evidence>
<dbReference type="Gene3D" id="3.40.630.10">
    <property type="entry name" value="Zn peptidases"/>
    <property type="match status" value="1"/>
</dbReference>
<dbReference type="SUPFAM" id="SSF55031">
    <property type="entry name" value="Bacterial exopeptidase dimerisation domain"/>
    <property type="match status" value="1"/>
</dbReference>